<evidence type="ECO:0000313" key="1">
    <source>
        <dbReference type="EMBL" id="TCP23808.1"/>
    </source>
</evidence>
<proteinExistence type="predicted"/>
<name>A0A4R2NQZ7_9BACL</name>
<evidence type="ECO:0000313" key="2">
    <source>
        <dbReference type="Proteomes" id="UP000295416"/>
    </source>
</evidence>
<comment type="caution">
    <text evidence="1">The sequence shown here is derived from an EMBL/GenBank/DDBJ whole genome shotgun (WGS) entry which is preliminary data.</text>
</comment>
<dbReference type="EMBL" id="SLXK01000028">
    <property type="protein sequence ID" value="TCP23808.1"/>
    <property type="molecule type" value="Genomic_DNA"/>
</dbReference>
<sequence length="158" mass="17153">MARPVTKIERMTVDPDVQEAKEREEVIAALMENKEAVLSVITLVDKLQDRGILDLLIALFGQGDKVLSIAARELNKPGVADTLDHLMNAAQMLGKLEINKMKGLVDNVNAGIEEAEKRVESGETTSLFDLMKLLKDPDVNRAVTASVGFLKGAGKGIK</sequence>
<dbReference type="InterPro" id="IPR012440">
    <property type="entry name" value="DUF1641"/>
</dbReference>
<dbReference type="AlphaFoldDB" id="A0A4R2NQZ7"/>
<dbReference type="PANTHER" id="PTHR38433">
    <property type="match status" value="1"/>
</dbReference>
<dbReference type="PANTHER" id="PTHR38433:SF1">
    <property type="entry name" value="DUF1641 DOMAIN-CONTAINING PROTEIN"/>
    <property type="match status" value="1"/>
</dbReference>
<gene>
    <name evidence="1" type="ORF">EV207_12831</name>
</gene>
<dbReference type="Proteomes" id="UP000295416">
    <property type="component" value="Unassembled WGS sequence"/>
</dbReference>
<dbReference type="OrthoDB" id="147801at2"/>
<reference evidence="1 2" key="1">
    <citation type="submission" date="2019-03" db="EMBL/GenBank/DDBJ databases">
        <title>Genomic Encyclopedia of Type Strains, Phase IV (KMG-IV): sequencing the most valuable type-strain genomes for metagenomic binning, comparative biology and taxonomic classification.</title>
        <authorList>
            <person name="Goeker M."/>
        </authorList>
    </citation>
    <scope>NUCLEOTIDE SEQUENCE [LARGE SCALE GENOMIC DNA]</scope>
    <source>
        <strain evidence="1 2">DSM 19377</strain>
    </source>
</reference>
<keyword evidence="2" id="KW-1185">Reference proteome</keyword>
<dbReference type="Pfam" id="PF07849">
    <property type="entry name" value="DUF1641"/>
    <property type="match status" value="1"/>
</dbReference>
<organism evidence="1 2">
    <name type="scientific">Scopulibacillus darangshiensis</name>
    <dbReference type="NCBI Taxonomy" id="442528"/>
    <lineage>
        <taxon>Bacteria</taxon>
        <taxon>Bacillati</taxon>
        <taxon>Bacillota</taxon>
        <taxon>Bacilli</taxon>
        <taxon>Bacillales</taxon>
        <taxon>Sporolactobacillaceae</taxon>
        <taxon>Scopulibacillus</taxon>
    </lineage>
</organism>
<protein>
    <submittedName>
        <fullName evidence="1">Uncharacterized protein YjgD (DUF1641 family)</fullName>
    </submittedName>
</protein>
<accession>A0A4R2NQZ7</accession>
<dbReference type="RefSeq" id="WP_132747211.1">
    <property type="nucleotide sequence ID" value="NZ_SLXK01000028.1"/>
</dbReference>